<dbReference type="AlphaFoldDB" id="A0A498I4V3"/>
<evidence type="ECO:0000313" key="3">
    <source>
        <dbReference type="Proteomes" id="UP000290289"/>
    </source>
</evidence>
<reference evidence="2 3" key="1">
    <citation type="submission" date="2018-10" db="EMBL/GenBank/DDBJ databases">
        <title>A high-quality apple genome assembly.</title>
        <authorList>
            <person name="Hu J."/>
        </authorList>
    </citation>
    <scope>NUCLEOTIDE SEQUENCE [LARGE SCALE GENOMIC DNA]</scope>
    <source>
        <strain evidence="3">cv. HFTH1</strain>
        <tissue evidence="2">Young leaf</tissue>
    </source>
</reference>
<proteinExistence type="predicted"/>
<dbReference type="PANTHER" id="PTHR20884:SF21">
    <property type="entry name" value="GDP-L-GALACTOSE PHOSPHORYLASE 1"/>
    <property type="match status" value="1"/>
</dbReference>
<dbReference type="PANTHER" id="PTHR20884">
    <property type="entry name" value="GDP-D-GLUCOSE PHOSPHORYLASE 1"/>
    <property type="match status" value="1"/>
</dbReference>
<dbReference type="GO" id="GO:0006006">
    <property type="term" value="P:glucose metabolic process"/>
    <property type="evidence" value="ECO:0007669"/>
    <property type="project" value="TreeGrafter"/>
</dbReference>
<organism evidence="2 3">
    <name type="scientific">Malus domestica</name>
    <name type="common">Apple</name>
    <name type="synonym">Pyrus malus</name>
    <dbReference type="NCBI Taxonomy" id="3750"/>
    <lineage>
        <taxon>Eukaryota</taxon>
        <taxon>Viridiplantae</taxon>
        <taxon>Streptophyta</taxon>
        <taxon>Embryophyta</taxon>
        <taxon>Tracheophyta</taxon>
        <taxon>Spermatophyta</taxon>
        <taxon>Magnoliopsida</taxon>
        <taxon>eudicotyledons</taxon>
        <taxon>Gunneridae</taxon>
        <taxon>Pentapetalae</taxon>
        <taxon>rosids</taxon>
        <taxon>fabids</taxon>
        <taxon>Rosales</taxon>
        <taxon>Rosaceae</taxon>
        <taxon>Amygdaloideae</taxon>
        <taxon>Maleae</taxon>
        <taxon>Malus</taxon>
    </lineage>
</organism>
<dbReference type="InterPro" id="IPR058866">
    <property type="entry name" value="GDPGP1_N"/>
</dbReference>
<dbReference type="GO" id="GO:0080048">
    <property type="term" value="F:GDP-D-glucose phosphorylase activity"/>
    <property type="evidence" value="ECO:0007669"/>
    <property type="project" value="InterPro"/>
</dbReference>
<name>A0A498I4V3_MALDO</name>
<gene>
    <name evidence="2" type="ORF">DVH24_001768</name>
</gene>
<dbReference type="Pfam" id="PF26217">
    <property type="entry name" value="GDPGP1_N"/>
    <property type="match status" value="1"/>
</dbReference>
<sequence length="104" mass="11865">MKKESPALFWEDRMQRGLFRYDLTACETKVIPGQFGFIAQLNEGAILRRGQRSFELIRFSSPLMAASLTSLKLNKRRFYSSLKPAKMVEIAIIEAQALRGACYS</sequence>
<dbReference type="InterPro" id="IPR026506">
    <property type="entry name" value="GDPGP"/>
</dbReference>
<accession>A0A498I4V3</accession>
<dbReference type="GO" id="GO:0016787">
    <property type="term" value="F:hydrolase activity"/>
    <property type="evidence" value="ECO:0007669"/>
    <property type="project" value="UniProtKB-KW"/>
</dbReference>
<comment type="caution">
    <text evidence="2">The sequence shown here is derived from an EMBL/GenBank/DDBJ whole genome shotgun (WGS) entry which is preliminary data.</text>
</comment>
<dbReference type="GO" id="GO:0005085">
    <property type="term" value="F:guanyl-nucleotide exchange factor activity"/>
    <property type="evidence" value="ECO:0007669"/>
    <property type="project" value="UniProtKB-KW"/>
</dbReference>
<evidence type="ECO:0000313" key="2">
    <source>
        <dbReference type="EMBL" id="RXH78250.1"/>
    </source>
</evidence>
<dbReference type="STRING" id="3750.A0A498I4V3"/>
<feature type="domain" description="GDPGP1-like N-terminal" evidence="1">
    <location>
        <begin position="10"/>
        <end position="84"/>
    </location>
</feature>
<evidence type="ECO:0000259" key="1">
    <source>
        <dbReference type="Pfam" id="PF26217"/>
    </source>
</evidence>
<dbReference type="Proteomes" id="UP000290289">
    <property type="component" value="Chromosome 13"/>
</dbReference>
<dbReference type="GO" id="GO:0005737">
    <property type="term" value="C:cytoplasm"/>
    <property type="evidence" value="ECO:0007669"/>
    <property type="project" value="UniProtKB-SubCell"/>
</dbReference>
<dbReference type="GO" id="GO:0000166">
    <property type="term" value="F:nucleotide binding"/>
    <property type="evidence" value="ECO:0007669"/>
    <property type="project" value="UniProtKB-KW"/>
</dbReference>
<keyword evidence="3" id="KW-1185">Reference proteome</keyword>
<protein>
    <recommendedName>
        <fullName evidence="1">GDPGP1-like N-terminal domain-containing protein</fullName>
    </recommendedName>
</protein>
<dbReference type="EMBL" id="RDQH01000339">
    <property type="protein sequence ID" value="RXH78250.1"/>
    <property type="molecule type" value="Genomic_DNA"/>
</dbReference>